<reference evidence="1 2" key="1">
    <citation type="journal article" date="2014" name="Nat. Commun.">
        <title>Molecular traces of alternative social organization in a termite genome.</title>
        <authorList>
            <person name="Terrapon N."/>
            <person name="Li C."/>
            <person name="Robertson H.M."/>
            <person name="Ji L."/>
            <person name="Meng X."/>
            <person name="Booth W."/>
            <person name="Chen Z."/>
            <person name="Childers C.P."/>
            <person name="Glastad K.M."/>
            <person name="Gokhale K."/>
            <person name="Gowin J."/>
            <person name="Gronenberg W."/>
            <person name="Hermansen R.A."/>
            <person name="Hu H."/>
            <person name="Hunt B.G."/>
            <person name="Huylmans A.K."/>
            <person name="Khalil S.M."/>
            <person name="Mitchell R.D."/>
            <person name="Munoz-Torres M.C."/>
            <person name="Mustard J.A."/>
            <person name="Pan H."/>
            <person name="Reese J.T."/>
            <person name="Scharf M.E."/>
            <person name="Sun F."/>
            <person name="Vogel H."/>
            <person name="Xiao J."/>
            <person name="Yang W."/>
            <person name="Yang Z."/>
            <person name="Yang Z."/>
            <person name="Zhou J."/>
            <person name="Zhu J."/>
            <person name="Brent C.S."/>
            <person name="Elsik C.G."/>
            <person name="Goodisman M.A."/>
            <person name="Liberles D.A."/>
            <person name="Roe R.M."/>
            <person name="Vargo E.L."/>
            <person name="Vilcinskas A."/>
            <person name="Wang J."/>
            <person name="Bornberg-Bauer E."/>
            <person name="Korb J."/>
            <person name="Zhang G."/>
            <person name="Liebig J."/>
        </authorList>
    </citation>
    <scope>NUCLEOTIDE SEQUENCE [LARGE SCALE GENOMIC DNA]</scope>
    <source>
        <tissue evidence="1">Whole organism</tissue>
    </source>
</reference>
<accession>A0A067RAU4</accession>
<name>A0A067RAU4_ZOONE</name>
<sequence length="128" mass="14850">MRQNAPCRKFLLLVIYTHHHLTPNRNFKILRRCFGNANYCSRQVGAVDPEDLDEETAILKRARKSNVEAEIKQSREVTSEVEKIPFVPESRTQDEEDDFWTKNLDLHDLFSDTDLLSETGNLGDNDDI</sequence>
<keyword evidence="2" id="KW-1185">Reference proteome</keyword>
<dbReference type="AlphaFoldDB" id="A0A067RAU4"/>
<dbReference type="EMBL" id="KK852772">
    <property type="protein sequence ID" value="KDR16835.1"/>
    <property type="molecule type" value="Genomic_DNA"/>
</dbReference>
<evidence type="ECO:0000313" key="2">
    <source>
        <dbReference type="Proteomes" id="UP000027135"/>
    </source>
</evidence>
<dbReference type="Proteomes" id="UP000027135">
    <property type="component" value="Unassembled WGS sequence"/>
</dbReference>
<gene>
    <name evidence="1" type="ORF">L798_09357</name>
</gene>
<dbReference type="InParanoid" id="A0A067RAU4"/>
<protein>
    <submittedName>
        <fullName evidence="1">Uncharacterized protein</fullName>
    </submittedName>
</protein>
<organism evidence="1 2">
    <name type="scientific">Zootermopsis nevadensis</name>
    <name type="common">Dampwood termite</name>
    <dbReference type="NCBI Taxonomy" id="136037"/>
    <lineage>
        <taxon>Eukaryota</taxon>
        <taxon>Metazoa</taxon>
        <taxon>Ecdysozoa</taxon>
        <taxon>Arthropoda</taxon>
        <taxon>Hexapoda</taxon>
        <taxon>Insecta</taxon>
        <taxon>Pterygota</taxon>
        <taxon>Neoptera</taxon>
        <taxon>Polyneoptera</taxon>
        <taxon>Dictyoptera</taxon>
        <taxon>Blattodea</taxon>
        <taxon>Blattoidea</taxon>
        <taxon>Termitoidae</taxon>
        <taxon>Termopsidae</taxon>
        <taxon>Zootermopsis</taxon>
    </lineage>
</organism>
<proteinExistence type="predicted"/>
<evidence type="ECO:0000313" key="1">
    <source>
        <dbReference type="EMBL" id="KDR16835.1"/>
    </source>
</evidence>